<name>A0A0D0CIN3_9AGAM</name>
<evidence type="ECO:0000313" key="1">
    <source>
        <dbReference type="EMBL" id="KIK82562.1"/>
    </source>
</evidence>
<dbReference type="Proteomes" id="UP000054538">
    <property type="component" value="Unassembled WGS sequence"/>
</dbReference>
<dbReference type="OrthoDB" id="3265672at2759"/>
<gene>
    <name evidence="1" type="ORF">PAXRUDRAFT_46677</name>
</gene>
<dbReference type="HOGENOM" id="CLU_206881_0_0_1"/>
<keyword evidence="2" id="KW-1185">Reference proteome</keyword>
<dbReference type="AlphaFoldDB" id="A0A0D0CIN3"/>
<reference evidence="2" key="2">
    <citation type="submission" date="2015-01" db="EMBL/GenBank/DDBJ databases">
        <title>Evolutionary Origins and Diversification of the Mycorrhizal Mutualists.</title>
        <authorList>
            <consortium name="DOE Joint Genome Institute"/>
            <consortium name="Mycorrhizal Genomics Consortium"/>
            <person name="Kohler A."/>
            <person name="Kuo A."/>
            <person name="Nagy L.G."/>
            <person name="Floudas D."/>
            <person name="Copeland A."/>
            <person name="Barry K.W."/>
            <person name="Cichocki N."/>
            <person name="Veneault-Fourrey C."/>
            <person name="LaButti K."/>
            <person name="Lindquist E.A."/>
            <person name="Lipzen A."/>
            <person name="Lundell T."/>
            <person name="Morin E."/>
            <person name="Murat C."/>
            <person name="Riley R."/>
            <person name="Ohm R."/>
            <person name="Sun H."/>
            <person name="Tunlid A."/>
            <person name="Henrissat B."/>
            <person name="Grigoriev I.V."/>
            <person name="Hibbett D.S."/>
            <person name="Martin F."/>
        </authorList>
    </citation>
    <scope>NUCLEOTIDE SEQUENCE [LARGE SCALE GENOMIC DNA]</scope>
    <source>
        <strain evidence="2">Ve08.2h10</strain>
    </source>
</reference>
<accession>A0A0D0CIN3</accession>
<proteinExistence type="predicted"/>
<protein>
    <submittedName>
        <fullName evidence="1">Uncharacterized protein</fullName>
    </submittedName>
</protein>
<organism evidence="1 2">
    <name type="scientific">Paxillus rubicundulus Ve08.2h10</name>
    <dbReference type="NCBI Taxonomy" id="930991"/>
    <lineage>
        <taxon>Eukaryota</taxon>
        <taxon>Fungi</taxon>
        <taxon>Dikarya</taxon>
        <taxon>Basidiomycota</taxon>
        <taxon>Agaricomycotina</taxon>
        <taxon>Agaricomycetes</taxon>
        <taxon>Agaricomycetidae</taxon>
        <taxon>Boletales</taxon>
        <taxon>Paxilineae</taxon>
        <taxon>Paxillaceae</taxon>
        <taxon>Paxillus</taxon>
    </lineage>
</organism>
<feature type="non-terminal residue" evidence="1">
    <location>
        <position position="67"/>
    </location>
</feature>
<sequence length="67" mass="7721">WEEDFLRRYSDIKLVRPIGLDPKRAQMFNFAVVDHHFKLLDDFLKAEGIPGENVYNTDEKGIQLGGG</sequence>
<dbReference type="EMBL" id="KN825617">
    <property type="protein sequence ID" value="KIK82562.1"/>
    <property type="molecule type" value="Genomic_DNA"/>
</dbReference>
<dbReference type="InParanoid" id="A0A0D0CIN3"/>
<evidence type="ECO:0000313" key="2">
    <source>
        <dbReference type="Proteomes" id="UP000054538"/>
    </source>
</evidence>
<reference evidence="1 2" key="1">
    <citation type="submission" date="2014-04" db="EMBL/GenBank/DDBJ databases">
        <authorList>
            <consortium name="DOE Joint Genome Institute"/>
            <person name="Kuo A."/>
            <person name="Kohler A."/>
            <person name="Jargeat P."/>
            <person name="Nagy L.G."/>
            <person name="Floudas D."/>
            <person name="Copeland A."/>
            <person name="Barry K.W."/>
            <person name="Cichocki N."/>
            <person name="Veneault-Fourrey C."/>
            <person name="LaButti K."/>
            <person name="Lindquist E.A."/>
            <person name="Lipzen A."/>
            <person name="Lundell T."/>
            <person name="Morin E."/>
            <person name="Murat C."/>
            <person name="Sun H."/>
            <person name="Tunlid A."/>
            <person name="Henrissat B."/>
            <person name="Grigoriev I.V."/>
            <person name="Hibbett D.S."/>
            <person name="Martin F."/>
            <person name="Nordberg H.P."/>
            <person name="Cantor M.N."/>
            <person name="Hua S.X."/>
        </authorList>
    </citation>
    <scope>NUCLEOTIDE SEQUENCE [LARGE SCALE GENOMIC DNA]</scope>
    <source>
        <strain evidence="1 2">Ve08.2h10</strain>
    </source>
</reference>
<feature type="non-terminal residue" evidence="1">
    <location>
        <position position="1"/>
    </location>
</feature>